<proteinExistence type="predicted"/>
<keyword evidence="1" id="KW-0732">Signal</keyword>
<accession>A0ABS5ENB6</accession>
<sequence length="219" mass="22927">MMIRALTVTALLALCPLAVDAQPRARAPAPAPAPVPEVIRPPADADWRSLATPRDVDRLAALPAAWAEALEGARAGGQVAAISAAGALLDSRPAADAPRPPDGTYRCRVLRFGAADSDAPAFIAHAPFRCRIRAEAGTSLFEKLTGSQRIAGAILPDSPTRAVLIGTEASGGAFPAYGTDAEQDRIAAVERVGADRWRLVFPRPTNGAVLEVMELVRAR</sequence>
<evidence type="ECO:0000313" key="3">
    <source>
        <dbReference type="Proteomes" id="UP000698752"/>
    </source>
</evidence>
<dbReference type="Pfam" id="PF16233">
    <property type="entry name" value="DUF4893"/>
    <property type="match status" value="1"/>
</dbReference>
<protein>
    <submittedName>
        <fullName evidence="2">DUF4893 domain-containing protein</fullName>
    </submittedName>
</protein>
<dbReference type="EMBL" id="JAAEDI010000029">
    <property type="protein sequence ID" value="MBR0652508.1"/>
    <property type="molecule type" value="Genomic_DNA"/>
</dbReference>
<comment type="caution">
    <text evidence="2">The sequence shown here is derived from an EMBL/GenBank/DDBJ whole genome shotgun (WGS) entry which is preliminary data.</text>
</comment>
<dbReference type="RefSeq" id="WP_211871221.1">
    <property type="nucleotide sequence ID" value="NZ_JAAEDI010000029.1"/>
</dbReference>
<organism evidence="2 3">
    <name type="scientific">Neoroseomonas terrae</name>
    <dbReference type="NCBI Taxonomy" id="424799"/>
    <lineage>
        <taxon>Bacteria</taxon>
        <taxon>Pseudomonadati</taxon>
        <taxon>Pseudomonadota</taxon>
        <taxon>Alphaproteobacteria</taxon>
        <taxon>Acetobacterales</taxon>
        <taxon>Acetobacteraceae</taxon>
        <taxon>Neoroseomonas</taxon>
    </lineage>
</organism>
<dbReference type="InterPro" id="IPR032609">
    <property type="entry name" value="DUF4893"/>
</dbReference>
<reference evidence="3" key="1">
    <citation type="journal article" date="2021" name="Syst. Appl. Microbiol.">
        <title>Roseomonas hellenica sp. nov., isolated from roots of wild-growing Alkanna tinctoria.</title>
        <authorList>
            <person name="Rat A."/>
            <person name="Naranjo H.D."/>
            <person name="Lebbe L."/>
            <person name="Cnockaert M."/>
            <person name="Krigas N."/>
            <person name="Grigoriadou K."/>
            <person name="Maloupa E."/>
            <person name="Willems A."/>
        </authorList>
    </citation>
    <scope>NUCLEOTIDE SEQUENCE [LARGE SCALE GENOMIC DNA]</scope>
    <source>
        <strain evidence="3">LMG 31159</strain>
    </source>
</reference>
<feature type="chain" id="PRO_5046347763" evidence="1">
    <location>
        <begin position="22"/>
        <end position="219"/>
    </location>
</feature>
<evidence type="ECO:0000256" key="1">
    <source>
        <dbReference type="SAM" id="SignalP"/>
    </source>
</evidence>
<evidence type="ECO:0000313" key="2">
    <source>
        <dbReference type="EMBL" id="MBR0652508.1"/>
    </source>
</evidence>
<keyword evidence="3" id="KW-1185">Reference proteome</keyword>
<name>A0ABS5ENB6_9PROT</name>
<feature type="signal peptide" evidence="1">
    <location>
        <begin position="1"/>
        <end position="21"/>
    </location>
</feature>
<gene>
    <name evidence="2" type="ORF">GXW78_22825</name>
</gene>
<dbReference type="Proteomes" id="UP000698752">
    <property type="component" value="Unassembled WGS sequence"/>
</dbReference>